<dbReference type="PANTHER" id="PTHR43640">
    <property type="entry name" value="OS07G0260300 PROTEIN"/>
    <property type="match status" value="1"/>
</dbReference>
<gene>
    <name evidence="3" type="ORF">HDF16_003072</name>
</gene>
<sequence length="212" mass="22903">MLAEPQFAVLSRNSRRAGWRLAAAMLLLGVSTAALSQFGATANGKPLTTLAPPGTRAVALFFVASDCPISDRTFPEMKRLREEFAARGVKFYFVYPNSTEHLDDITTHQRAFDPSGEILLDPNGDLIRLTHARVTPEAAILTPSKAGWQSIYTGRFDDRYIHLGLERPRPTHIFAEEALSAVLTGKAAPKPTGTPVGCSIVNPATTGSMGSH</sequence>
<keyword evidence="1" id="KW-0732">Signal</keyword>
<dbReference type="AlphaFoldDB" id="A0A7W7ZEF5"/>
<name>A0A7W7ZEF5_9BACT</name>
<dbReference type="InterPro" id="IPR036249">
    <property type="entry name" value="Thioredoxin-like_sf"/>
</dbReference>
<feature type="domain" description="Alkyl hydroperoxide reductase subunit C/ Thiol specific antioxidant" evidence="2">
    <location>
        <begin position="54"/>
        <end position="136"/>
    </location>
</feature>
<dbReference type="RefSeq" id="WP_184217959.1">
    <property type="nucleotide sequence ID" value="NZ_JACHIP010000004.1"/>
</dbReference>
<reference evidence="3 4" key="1">
    <citation type="submission" date="2020-08" db="EMBL/GenBank/DDBJ databases">
        <title>Genomic Encyclopedia of Type Strains, Phase IV (KMG-V): Genome sequencing to study the core and pangenomes of soil and plant-associated prokaryotes.</title>
        <authorList>
            <person name="Whitman W."/>
        </authorList>
    </citation>
    <scope>NUCLEOTIDE SEQUENCE [LARGE SCALE GENOMIC DNA]</scope>
    <source>
        <strain evidence="3 4">M8UP14</strain>
    </source>
</reference>
<dbReference type="EMBL" id="JACHIP010000004">
    <property type="protein sequence ID" value="MBB5058358.1"/>
    <property type="molecule type" value="Genomic_DNA"/>
</dbReference>
<feature type="signal peptide" evidence="1">
    <location>
        <begin position="1"/>
        <end position="36"/>
    </location>
</feature>
<dbReference type="Gene3D" id="3.40.30.10">
    <property type="entry name" value="Glutaredoxin"/>
    <property type="match status" value="1"/>
</dbReference>
<accession>A0A7W7ZEF5</accession>
<dbReference type="SUPFAM" id="SSF52833">
    <property type="entry name" value="Thioredoxin-like"/>
    <property type="match status" value="1"/>
</dbReference>
<proteinExistence type="predicted"/>
<evidence type="ECO:0000313" key="3">
    <source>
        <dbReference type="EMBL" id="MBB5058358.1"/>
    </source>
</evidence>
<evidence type="ECO:0000256" key="1">
    <source>
        <dbReference type="SAM" id="SignalP"/>
    </source>
</evidence>
<evidence type="ECO:0000259" key="2">
    <source>
        <dbReference type="Pfam" id="PF00578"/>
    </source>
</evidence>
<dbReference type="Pfam" id="PF00578">
    <property type="entry name" value="AhpC-TSA"/>
    <property type="match status" value="1"/>
</dbReference>
<dbReference type="GO" id="GO:0016491">
    <property type="term" value="F:oxidoreductase activity"/>
    <property type="evidence" value="ECO:0007669"/>
    <property type="project" value="InterPro"/>
</dbReference>
<evidence type="ECO:0000313" key="4">
    <source>
        <dbReference type="Proteomes" id="UP000540989"/>
    </source>
</evidence>
<keyword evidence="4" id="KW-1185">Reference proteome</keyword>
<dbReference type="Proteomes" id="UP000540989">
    <property type="component" value="Unassembled WGS sequence"/>
</dbReference>
<dbReference type="InterPro" id="IPR047262">
    <property type="entry name" value="PRX-like1"/>
</dbReference>
<comment type="caution">
    <text evidence="3">The sequence shown here is derived from an EMBL/GenBank/DDBJ whole genome shotgun (WGS) entry which is preliminary data.</text>
</comment>
<feature type="chain" id="PRO_5031558101" description="Alkyl hydroperoxide reductase subunit C/ Thiol specific antioxidant domain-containing protein" evidence="1">
    <location>
        <begin position="37"/>
        <end position="212"/>
    </location>
</feature>
<dbReference type="InterPro" id="IPR000866">
    <property type="entry name" value="AhpC/TSA"/>
</dbReference>
<dbReference type="PANTHER" id="PTHR43640:SF1">
    <property type="entry name" value="THIOREDOXIN-DEPENDENT PEROXIREDOXIN"/>
    <property type="match status" value="1"/>
</dbReference>
<protein>
    <recommendedName>
        <fullName evidence="2">Alkyl hydroperoxide reductase subunit C/ Thiol specific antioxidant domain-containing protein</fullName>
    </recommendedName>
</protein>
<dbReference type="GO" id="GO:0016209">
    <property type="term" value="F:antioxidant activity"/>
    <property type="evidence" value="ECO:0007669"/>
    <property type="project" value="InterPro"/>
</dbReference>
<organism evidence="3 4">
    <name type="scientific">Granulicella aggregans</name>
    <dbReference type="NCBI Taxonomy" id="474949"/>
    <lineage>
        <taxon>Bacteria</taxon>
        <taxon>Pseudomonadati</taxon>
        <taxon>Acidobacteriota</taxon>
        <taxon>Terriglobia</taxon>
        <taxon>Terriglobales</taxon>
        <taxon>Acidobacteriaceae</taxon>
        <taxon>Granulicella</taxon>
    </lineage>
</organism>